<accession>A0A367WQ39</accession>
<dbReference type="Proteomes" id="UP000252517">
    <property type="component" value="Unassembled WGS sequence"/>
</dbReference>
<comment type="caution">
    <text evidence="2">The sequence shown here is derived from an EMBL/GenBank/DDBJ whole genome shotgun (WGS) entry which is preliminary data.</text>
</comment>
<protein>
    <submittedName>
        <fullName evidence="2">Uncharacterized protein</fullName>
    </submittedName>
</protein>
<gene>
    <name evidence="2" type="ORF">TH25_22535</name>
</gene>
<evidence type="ECO:0000256" key="1">
    <source>
        <dbReference type="SAM" id="MobiDB-lite"/>
    </source>
</evidence>
<sequence length="67" mass="7671">MVTQDLDNQRKDAILYPPKSRGPAPCSVKSAWCRPGWEMDVLGRFFTGRGIKFLSQERKNRPAEDFA</sequence>
<name>A0A367WQ39_9PROT</name>
<organism evidence="2 3">
    <name type="scientific">Thalassospira profundimaris</name>
    <dbReference type="NCBI Taxonomy" id="502049"/>
    <lineage>
        <taxon>Bacteria</taxon>
        <taxon>Pseudomonadati</taxon>
        <taxon>Pseudomonadota</taxon>
        <taxon>Alphaproteobacteria</taxon>
        <taxon>Rhodospirillales</taxon>
        <taxon>Thalassospiraceae</taxon>
        <taxon>Thalassospira</taxon>
    </lineage>
</organism>
<evidence type="ECO:0000313" key="3">
    <source>
        <dbReference type="Proteomes" id="UP000252517"/>
    </source>
</evidence>
<evidence type="ECO:0000313" key="2">
    <source>
        <dbReference type="EMBL" id="RCK42562.1"/>
    </source>
</evidence>
<feature type="region of interest" description="Disordered" evidence="1">
    <location>
        <begin position="1"/>
        <end position="24"/>
    </location>
</feature>
<dbReference type="EMBL" id="JPWH01000029">
    <property type="protein sequence ID" value="RCK42562.1"/>
    <property type="molecule type" value="Genomic_DNA"/>
</dbReference>
<proteinExistence type="predicted"/>
<reference evidence="2 3" key="1">
    <citation type="submission" date="2014-07" db="EMBL/GenBank/DDBJ databases">
        <title>Draft genome sequence of Thalassospira profundimaris S25-3-2.</title>
        <authorList>
            <person name="Lai Q."/>
            <person name="Shao Z."/>
        </authorList>
    </citation>
    <scope>NUCLEOTIDE SEQUENCE [LARGE SCALE GENOMIC DNA]</scope>
    <source>
        <strain evidence="2 3">S25-3-2</strain>
    </source>
</reference>
<dbReference type="AlphaFoldDB" id="A0A367WQ39"/>